<evidence type="ECO:0000313" key="1">
    <source>
        <dbReference type="EMBL" id="KAJ9084536.1"/>
    </source>
</evidence>
<reference evidence="1" key="1">
    <citation type="submission" date="2022-04" db="EMBL/GenBank/DDBJ databases">
        <title>Genome of the entomopathogenic fungus Entomophthora muscae.</title>
        <authorList>
            <person name="Elya C."/>
            <person name="Lovett B.R."/>
            <person name="Lee E."/>
            <person name="Macias A.M."/>
            <person name="Hajek A.E."/>
            <person name="De Bivort B.L."/>
            <person name="Kasson M.T."/>
            <person name="De Fine Licht H.H."/>
            <person name="Stajich J.E."/>
        </authorList>
    </citation>
    <scope>NUCLEOTIDE SEQUENCE</scope>
    <source>
        <strain evidence="1">Berkeley</strain>
    </source>
</reference>
<gene>
    <name evidence="1" type="ORF">DSO57_1023523</name>
</gene>
<evidence type="ECO:0000313" key="2">
    <source>
        <dbReference type="Proteomes" id="UP001165960"/>
    </source>
</evidence>
<proteinExistence type="predicted"/>
<keyword evidence="2" id="KW-1185">Reference proteome</keyword>
<protein>
    <submittedName>
        <fullName evidence="1">Uncharacterized protein</fullName>
    </submittedName>
</protein>
<comment type="caution">
    <text evidence="1">The sequence shown here is derived from an EMBL/GenBank/DDBJ whole genome shotgun (WGS) entry which is preliminary data.</text>
</comment>
<accession>A0ACC2UDB6</accession>
<dbReference type="Proteomes" id="UP001165960">
    <property type="component" value="Unassembled WGS sequence"/>
</dbReference>
<organism evidence="1 2">
    <name type="scientific">Entomophthora muscae</name>
    <dbReference type="NCBI Taxonomy" id="34485"/>
    <lineage>
        <taxon>Eukaryota</taxon>
        <taxon>Fungi</taxon>
        <taxon>Fungi incertae sedis</taxon>
        <taxon>Zoopagomycota</taxon>
        <taxon>Entomophthoromycotina</taxon>
        <taxon>Entomophthoromycetes</taxon>
        <taxon>Entomophthorales</taxon>
        <taxon>Entomophthoraceae</taxon>
        <taxon>Entomophthora</taxon>
    </lineage>
</organism>
<sequence length="853" mass="96725">MDQYSRLIFGLPRLLPHTKTDGISQKRYGVHDDTQFEKVYSFLACGLETPETQQACFEVWMMDESFGILKTLLGEPWVLEEGGEEYLPPHAHRLRALALGLKMFGKLLSIFSSDGMQVNDENFHPCLAQQLPEIWNGWWEPALSSRFPLLRFSGFFGLQQAFHNPYFAEWYEKNTHIPSVLASAIQDDSTYVKELCSQLISELIHYQSRAINSLAYSSIVNQLIHVFNKLGPLELYVRMELAWALTNKDQTPFSSRHAEKFLREAGFLANFWESWRTSERRARDQASETIERALGSLNTSFLFGALTYDSQEASEHGIQPSSVGLEKTICSILEFSGDQGTMFKPVEDNGMSALGLIAALVGIVENRGNSLLDFRRELLLGVHVQLLCLLISEPVLRDHIKHEVFKEWLASELLEKIEVQMWDATCAQRFELVYSLLSGLLKLMSNGFAANGDLIVRVVNGHLTGSAACDVYGSVAPMKLLRLGLDILRSALQPTLVQPCQSATFHDIMLRLLLDSGLDAPAFNAVLEAMQEGISLVQEGRELAEALQRRSYDLRWAARDSVVEFIGKLFARPMSVYKFAIDYSLHEILIHAIGDSEPYVRATAYHALARLASNPELPSSFVLGVESALSDAGNLCLGPESGDFQHAPHLELLIELLEFHTRNLELEMPACFPIQQLARLVHDGDSEVVIRALRFIHSWWRYEIEYHRLHPSTDPRVEELSSDFFKADLHNILISKLDDSSRVVRQTTIDILLHIEHDCLSNITPDLWARDSQLLMEKINSVDLPRLQRNCEPELIYPETRDLDNLIMPSPDFKPQRPKVNVSKMVDDSGWFTSDSDPVDEDDTEDYNVMDCY</sequence>
<dbReference type="EMBL" id="QTSX02000833">
    <property type="protein sequence ID" value="KAJ9084536.1"/>
    <property type="molecule type" value="Genomic_DNA"/>
</dbReference>
<name>A0ACC2UDB6_9FUNG</name>